<dbReference type="EMBL" id="CP038015">
    <property type="protein sequence ID" value="QBP42659.1"/>
    <property type="molecule type" value="Genomic_DNA"/>
</dbReference>
<gene>
    <name evidence="2" type="ORF">E2636_16565</name>
</gene>
<reference evidence="2 3" key="1">
    <citation type="submission" date="2019-03" db="EMBL/GenBank/DDBJ databases">
        <title>Complete genome sequence of Paenisporosarcina antarctica CGMCC 1.6503T.</title>
        <authorList>
            <person name="Rong J.-C."/>
            <person name="Chi N.-Y."/>
            <person name="Zhang Q.-F."/>
        </authorList>
    </citation>
    <scope>NUCLEOTIDE SEQUENCE [LARGE SCALE GENOMIC DNA]</scope>
    <source>
        <strain evidence="2 3">CGMCC 1.6503</strain>
    </source>
</reference>
<organism evidence="2 3">
    <name type="scientific">Paenisporosarcina antarctica</name>
    <dbReference type="NCBI Taxonomy" id="417367"/>
    <lineage>
        <taxon>Bacteria</taxon>
        <taxon>Bacillati</taxon>
        <taxon>Bacillota</taxon>
        <taxon>Bacilli</taxon>
        <taxon>Bacillales</taxon>
        <taxon>Caryophanaceae</taxon>
        <taxon>Paenisporosarcina</taxon>
    </lineage>
</organism>
<evidence type="ECO:0000313" key="2">
    <source>
        <dbReference type="EMBL" id="QBP42659.1"/>
    </source>
</evidence>
<dbReference type="KEGG" id="panc:E2636_16565"/>
<dbReference type="Proteomes" id="UP000294292">
    <property type="component" value="Chromosome"/>
</dbReference>
<evidence type="ECO:0000313" key="3">
    <source>
        <dbReference type="Proteomes" id="UP000294292"/>
    </source>
</evidence>
<evidence type="ECO:0000256" key="1">
    <source>
        <dbReference type="SAM" id="MobiDB-lite"/>
    </source>
</evidence>
<accession>A0A4P7A2J6</accession>
<feature type="compositionally biased region" description="Pro residues" evidence="1">
    <location>
        <begin position="69"/>
        <end position="83"/>
    </location>
</feature>
<proteinExistence type="predicted"/>
<feature type="region of interest" description="Disordered" evidence="1">
    <location>
        <begin position="60"/>
        <end position="85"/>
    </location>
</feature>
<dbReference type="AlphaFoldDB" id="A0A4P7A2J6"/>
<sequence>MSMFDFTKNDLVYSEKKEQLITETGEVIATKSPEGTHYLLEAQVQLPAEELLSTEEVENILDGGGTKPKPTPTPTPTPTPPPQKKCITVKVKTPIGWEFEVVCEIIG</sequence>
<keyword evidence="3" id="KW-1185">Reference proteome</keyword>
<dbReference type="RefSeq" id="WP_134211247.1">
    <property type="nucleotide sequence ID" value="NZ_CP038015.1"/>
</dbReference>
<protein>
    <submittedName>
        <fullName evidence="2">Uncharacterized protein</fullName>
    </submittedName>
</protein>
<name>A0A4P7A2J6_9BACL</name>